<keyword evidence="4" id="KW-1003">Cell membrane</keyword>
<evidence type="ECO:0000313" key="16">
    <source>
        <dbReference type="EMBL" id="WVX81008.1"/>
    </source>
</evidence>
<evidence type="ECO:0000256" key="9">
    <source>
        <dbReference type="ARBA" id="ARBA00022777"/>
    </source>
</evidence>
<feature type="transmembrane region" description="Helical" evidence="14">
    <location>
        <begin position="103"/>
        <end position="122"/>
    </location>
</feature>
<dbReference type="InterPro" id="IPR003661">
    <property type="entry name" value="HisK_dim/P_dom"/>
</dbReference>
<feature type="domain" description="Histidine kinase" evidence="15">
    <location>
        <begin position="209"/>
        <end position="418"/>
    </location>
</feature>
<dbReference type="PANTHER" id="PTHR43065">
    <property type="entry name" value="SENSOR HISTIDINE KINASE"/>
    <property type="match status" value="1"/>
</dbReference>
<dbReference type="EC" id="2.7.13.3" evidence="3"/>
<sequence>MDLYTKNLIISFLSVMFPLFVWQLFYLLHYNYQFKWVKRWMFAIFPILSIILCMTFPIALLQPLLLDFRRIPLILGTLYGGYKVGFVLLAVMFSTRYLMGGDVFYLSSIILILTTICASLLSNYYLKKSLKQKVLINSVLILISLIIGSFLINKPETFTMKIGIEHWFINVIGMVIATLLTEIILINFDLLHKSMKAKKLDVASQLAASFSHEIGNPLTATKGFIQLLSDEKISIETRNQYLKIAAQELDHAINIIDDYLTFANPAPKNRDKIPIFESIQRGIEVLTPVAEEHNVKINISLLKNNNCFVLGERKKFEQCLIYIVKNRIESMPNGGEINITLDCNRTSNINITIQDKGIGMTQRQIDQLGEPFFTTKENGTGLGMMVAFSVIKGIGGKIEVESLQEKGTTFYINLPVGQGDRHLDPIV</sequence>
<evidence type="ECO:0000256" key="3">
    <source>
        <dbReference type="ARBA" id="ARBA00012438"/>
    </source>
</evidence>
<dbReference type="Proteomes" id="UP001357223">
    <property type="component" value="Chromosome"/>
</dbReference>
<dbReference type="GO" id="GO:0005524">
    <property type="term" value="F:ATP binding"/>
    <property type="evidence" value="ECO:0007669"/>
    <property type="project" value="UniProtKB-KW"/>
</dbReference>
<dbReference type="InterPro" id="IPR005467">
    <property type="entry name" value="His_kinase_dom"/>
</dbReference>
<evidence type="ECO:0000256" key="10">
    <source>
        <dbReference type="ARBA" id="ARBA00022840"/>
    </source>
</evidence>
<evidence type="ECO:0000256" key="12">
    <source>
        <dbReference type="ARBA" id="ARBA00023012"/>
    </source>
</evidence>
<gene>
    <name evidence="16" type="ORF">R4Z09_27970</name>
</gene>
<keyword evidence="8" id="KW-0547">Nucleotide-binding</keyword>
<organism evidence="16 17">
    <name type="scientific">Niallia oryzisoli</name>
    <dbReference type="NCBI Taxonomy" id="1737571"/>
    <lineage>
        <taxon>Bacteria</taxon>
        <taxon>Bacillati</taxon>
        <taxon>Bacillota</taxon>
        <taxon>Bacilli</taxon>
        <taxon>Bacillales</taxon>
        <taxon>Bacillaceae</taxon>
        <taxon>Niallia</taxon>
    </lineage>
</organism>
<reference evidence="16 17" key="1">
    <citation type="submission" date="2023-10" db="EMBL/GenBank/DDBJ databases">
        <title>Niallia locisalis sp.nov. isolated from a salt pond sample.</title>
        <authorList>
            <person name="Li X.-J."/>
            <person name="Dong L."/>
        </authorList>
    </citation>
    <scope>NUCLEOTIDE SEQUENCE [LARGE SCALE GENOMIC DNA]</scope>
    <source>
        <strain evidence="16 17">DSM 29761</strain>
    </source>
</reference>
<feature type="transmembrane region" description="Helical" evidence="14">
    <location>
        <begin position="40"/>
        <end position="61"/>
    </location>
</feature>
<comment type="subcellular location">
    <subcellularLocation>
        <location evidence="2">Cell membrane</location>
        <topology evidence="2">Multi-pass membrane protein</topology>
    </subcellularLocation>
</comment>
<keyword evidence="10 16" id="KW-0067">ATP-binding</keyword>
<dbReference type="InterPro" id="IPR004358">
    <property type="entry name" value="Sig_transdc_His_kin-like_C"/>
</dbReference>
<evidence type="ECO:0000256" key="2">
    <source>
        <dbReference type="ARBA" id="ARBA00004651"/>
    </source>
</evidence>
<feature type="transmembrane region" description="Helical" evidence="14">
    <location>
        <begin position="167"/>
        <end position="190"/>
    </location>
</feature>
<accession>A0ABZ2CD78</accession>
<dbReference type="InterPro" id="IPR036890">
    <property type="entry name" value="HATPase_C_sf"/>
</dbReference>
<keyword evidence="13 14" id="KW-0472">Membrane</keyword>
<evidence type="ECO:0000256" key="4">
    <source>
        <dbReference type="ARBA" id="ARBA00022475"/>
    </source>
</evidence>
<evidence type="ECO:0000256" key="7">
    <source>
        <dbReference type="ARBA" id="ARBA00022692"/>
    </source>
</evidence>
<evidence type="ECO:0000256" key="14">
    <source>
        <dbReference type="SAM" id="Phobius"/>
    </source>
</evidence>
<dbReference type="EMBL" id="CP137640">
    <property type="protein sequence ID" value="WVX81008.1"/>
    <property type="molecule type" value="Genomic_DNA"/>
</dbReference>
<keyword evidence="17" id="KW-1185">Reference proteome</keyword>
<feature type="transmembrane region" description="Helical" evidence="14">
    <location>
        <begin position="134"/>
        <end position="152"/>
    </location>
</feature>
<dbReference type="Gene3D" id="1.10.287.130">
    <property type="match status" value="1"/>
</dbReference>
<evidence type="ECO:0000256" key="11">
    <source>
        <dbReference type="ARBA" id="ARBA00022989"/>
    </source>
</evidence>
<protein>
    <recommendedName>
        <fullName evidence="3">histidine kinase</fullName>
        <ecNumber evidence="3">2.7.13.3</ecNumber>
    </recommendedName>
</protein>
<keyword evidence="6" id="KW-0808">Transferase</keyword>
<evidence type="ECO:0000256" key="8">
    <source>
        <dbReference type="ARBA" id="ARBA00022741"/>
    </source>
</evidence>
<dbReference type="RefSeq" id="WP_338449938.1">
    <property type="nucleotide sequence ID" value="NZ_CP137640.1"/>
</dbReference>
<keyword evidence="9" id="KW-0418">Kinase</keyword>
<dbReference type="PRINTS" id="PR00344">
    <property type="entry name" value="BCTRLSENSOR"/>
</dbReference>
<evidence type="ECO:0000259" key="15">
    <source>
        <dbReference type="PROSITE" id="PS50109"/>
    </source>
</evidence>
<name>A0ABZ2CD78_9BACI</name>
<feature type="transmembrane region" description="Helical" evidence="14">
    <location>
        <begin position="7"/>
        <end position="28"/>
    </location>
</feature>
<dbReference type="InterPro" id="IPR003594">
    <property type="entry name" value="HATPase_dom"/>
</dbReference>
<dbReference type="PANTHER" id="PTHR43065:SF46">
    <property type="entry name" value="C4-DICARBOXYLATE TRANSPORT SENSOR PROTEIN DCTB"/>
    <property type="match status" value="1"/>
</dbReference>
<dbReference type="Pfam" id="PF00512">
    <property type="entry name" value="HisKA"/>
    <property type="match status" value="1"/>
</dbReference>
<comment type="catalytic activity">
    <reaction evidence="1">
        <text>ATP + protein L-histidine = ADP + protein N-phospho-L-histidine.</text>
        <dbReference type="EC" id="2.7.13.3"/>
    </reaction>
</comment>
<keyword evidence="7 14" id="KW-0812">Transmembrane</keyword>
<dbReference type="PROSITE" id="PS50109">
    <property type="entry name" value="HIS_KIN"/>
    <property type="match status" value="1"/>
</dbReference>
<dbReference type="InterPro" id="IPR036097">
    <property type="entry name" value="HisK_dim/P_sf"/>
</dbReference>
<dbReference type="SUPFAM" id="SSF47384">
    <property type="entry name" value="Homodimeric domain of signal transducing histidine kinase"/>
    <property type="match status" value="1"/>
</dbReference>
<dbReference type="SUPFAM" id="SSF55874">
    <property type="entry name" value="ATPase domain of HSP90 chaperone/DNA topoisomerase II/histidine kinase"/>
    <property type="match status" value="1"/>
</dbReference>
<evidence type="ECO:0000256" key="6">
    <source>
        <dbReference type="ARBA" id="ARBA00022679"/>
    </source>
</evidence>
<keyword evidence="12" id="KW-0902">Two-component regulatory system</keyword>
<dbReference type="Gene3D" id="3.30.565.10">
    <property type="entry name" value="Histidine kinase-like ATPase, C-terminal domain"/>
    <property type="match status" value="1"/>
</dbReference>
<dbReference type="InterPro" id="IPR011620">
    <property type="entry name" value="Sig_transdc_His_kinase_LytS_TM"/>
</dbReference>
<dbReference type="Pfam" id="PF02518">
    <property type="entry name" value="HATPase_c"/>
    <property type="match status" value="1"/>
</dbReference>
<dbReference type="SMART" id="SM00388">
    <property type="entry name" value="HisKA"/>
    <property type="match status" value="1"/>
</dbReference>
<proteinExistence type="predicted"/>
<evidence type="ECO:0000256" key="5">
    <source>
        <dbReference type="ARBA" id="ARBA00022553"/>
    </source>
</evidence>
<dbReference type="CDD" id="cd00082">
    <property type="entry name" value="HisKA"/>
    <property type="match status" value="1"/>
</dbReference>
<keyword evidence="5" id="KW-0597">Phosphoprotein</keyword>
<feature type="transmembrane region" description="Helical" evidence="14">
    <location>
        <begin position="73"/>
        <end position="97"/>
    </location>
</feature>
<keyword evidence="11 14" id="KW-1133">Transmembrane helix</keyword>
<evidence type="ECO:0000313" key="17">
    <source>
        <dbReference type="Proteomes" id="UP001357223"/>
    </source>
</evidence>
<evidence type="ECO:0000256" key="1">
    <source>
        <dbReference type="ARBA" id="ARBA00000085"/>
    </source>
</evidence>
<dbReference type="Pfam" id="PF07694">
    <property type="entry name" value="5TM-5TMR_LYT"/>
    <property type="match status" value="1"/>
</dbReference>
<dbReference type="SMART" id="SM00387">
    <property type="entry name" value="HATPase_c"/>
    <property type="match status" value="1"/>
</dbReference>
<evidence type="ECO:0000256" key="13">
    <source>
        <dbReference type="ARBA" id="ARBA00023136"/>
    </source>
</evidence>